<dbReference type="InterPro" id="IPR035979">
    <property type="entry name" value="RBD_domain_sf"/>
</dbReference>
<sequence>MHDKTRNWGLAFVSMASRLHLRRLWRLSLISNHIALMVLVSKSLYGLSLYLKLISPVQELVGRALRLNYAKAKKKKLPKPEKAKPVPVFNLFVANLSYEARSEHLKEFFSSDGANVVAAEVIIS</sequence>
<evidence type="ECO:0008006" key="3">
    <source>
        <dbReference type="Google" id="ProtNLM"/>
    </source>
</evidence>
<dbReference type="Proteomes" id="UP001472677">
    <property type="component" value="Unassembled WGS sequence"/>
</dbReference>
<dbReference type="InterPro" id="IPR012677">
    <property type="entry name" value="Nucleotide-bd_a/b_plait_sf"/>
</dbReference>
<dbReference type="Gene3D" id="3.30.70.330">
    <property type="match status" value="1"/>
</dbReference>
<reference evidence="1 2" key="1">
    <citation type="journal article" date="2024" name="G3 (Bethesda)">
        <title>Genome assembly of Hibiscus sabdariffa L. provides insights into metabolisms of medicinal natural products.</title>
        <authorList>
            <person name="Kim T."/>
        </authorList>
    </citation>
    <scope>NUCLEOTIDE SEQUENCE [LARGE SCALE GENOMIC DNA]</scope>
    <source>
        <strain evidence="1">TK-2024</strain>
        <tissue evidence="1">Old leaves</tissue>
    </source>
</reference>
<gene>
    <name evidence="1" type="ORF">V6N12_040779</name>
</gene>
<accession>A0ABR2E4M7</accession>
<dbReference type="EMBL" id="JBBPBM010000020">
    <property type="protein sequence ID" value="KAK8552169.1"/>
    <property type="molecule type" value="Genomic_DNA"/>
</dbReference>
<proteinExistence type="predicted"/>
<name>A0ABR2E4M7_9ROSI</name>
<evidence type="ECO:0000313" key="1">
    <source>
        <dbReference type="EMBL" id="KAK8552169.1"/>
    </source>
</evidence>
<evidence type="ECO:0000313" key="2">
    <source>
        <dbReference type="Proteomes" id="UP001472677"/>
    </source>
</evidence>
<keyword evidence="2" id="KW-1185">Reference proteome</keyword>
<protein>
    <recommendedName>
        <fullName evidence="3">RRM domain-containing protein</fullName>
    </recommendedName>
</protein>
<organism evidence="1 2">
    <name type="scientific">Hibiscus sabdariffa</name>
    <name type="common">roselle</name>
    <dbReference type="NCBI Taxonomy" id="183260"/>
    <lineage>
        <taxon>Eukaryota</taxon>
        <taxon>Viridiplantae</taxon>
        <taxon>Streptophyta</taxon>
        <taxon>Embryophyta</taxon>
        <taxon>Tracheophyta</taxon>
        <taxon>Spermatophyta</taxon>
        <taxon>Magnoliopsida</taxon>
        <taxon>eudicotyledons</taxon>
        <taxon>Gunneridae</taxon>
        <taxon>Pentapetalae</taxon>
        <taxon>rosids</taxon>
        <taxon>malvids</taxon>
        <taxon>Malvales</taxon>
        <taxon>Malvaceae</taxon>
        <taxon>Malvoideae</taxon>
        <taxon>Hibiscus</taxon>
    </lineage>
</organism>
<comment type="caution">
    <text evidence="1">The sequence shown here is derived from an EMBL/GenBank/DDBJ whole genome shotgun (WGS) entry which is preliminary data.</text>
</comment>
<dbReference type="SUPFAM" id="SSF54928">
    <property type="entry name" value="RNA-binding domain, RBD"/>
    <property type="match status" value="1"/>
</dbReference>